<keyword evidence="1" id="KW-0812">Transmembrane</keyword>
<keyword evidence="3" id="KW-1185">Reference proteome</keyword>
<accession>A0A5J6QKX3</accession>
<dbReference type="AlphaFoldDB" id="A0A5J6QKX3"/>
<proteinExistence type="predicted"/>
<evidence type="ECO:0000313" key="3">
    <source>
        <dbReference type="Proteomes" id="UP000327179"/>
    </source>
</evidence>
<dbReference type="RefSeq" id="WP_151133814.1">
    <property type="nucleotide sequence ID" value="NZ_CP043311.1"/>
</dbReference>
<evidence type="ECO:0000256" key="1">
    <source>
        <dbReference type="SAM" id="Phobius"/>
    </source>
</evidence>
<dbReference type="KEGG" id="plal:FXN65_14265"/>
<evidence type="ECO:0000313" key="2">
    <source>
        <dbReference type="EMBL" id="QEY63164.1"/>
    </source>
</evidence>
<reference evidence="2 3" key="1">
    <citation type="submission" date="2019-08" db="EMBL/GenBank/DDBJ databases">
        <title>Whole-genome Sequencing of e-waste polymer degrading bacterium Pseudomonas sp. strain PE08.</title>
        <authorList>
            <person name="Kirdat K."/>
            <person name="Debbarma P."/>
            <person name="Narawade N."/>
            <person name="Suyal D."/>
            <person name="Thorat V."/>
            <person name="Shouche Y."/>
            <person name="Goel R."/>
            <person name="Yadav A."/>
        </authorList>
    </citation>
    <scope>NUCLEOTIDE SEQUENCE [LARGE SCALE GENOMIC DNA]</scope>
    <source>
        <strain evidence="2 3">PE08</strain>
    </source>
</reference>
<protein>
    <submittedName>
        <fullName evidence="2">DUF2798 domain-containing protein</fullName>
    </submittedName>
</protein>
<keyword evidence="1" id="KW-1133">Transmembrane helix</keyword>
<sequence length="78" mass="8779">MRKISYRYRQHAAGVIQSAITCAVAAAIASPMNLPFAALLSYWMNSWLLSWLTMLPIVLLATPWVRRLTGVFVQDDLV</sequence>
<dbReference type="InterPro" id="IPR021529">
    <property type="entry name" value="DUF2798"/>
</dbReference>
<organism evidence="2 3">
    <name type="scientific">Metapseudomonas lalkuanensis</name>
    <dbReference type="NCBI Taxonomy" id="2604832"/>
    <lineage>
        <taxon>Bacteria</taxon>
        <taxon>Pseudomonadati</taxon>
        <taxon>Pseudomonadota</taxon>
        <taxon>Gammaproteobacteria</taxon>
        <taxon>Pseudomonadales</taxon>
        <taxon>Pseudomonadaceae</taxon>
        <taxon>Metapseudomonas</taxon>
    </lineage>
</organism>
<dbReference type="Proteomes" id="UP000327179">
    <property type="component" value="Chromosome"/>
</dbReference>
<feature type="transmembrane region" description="Helical" evidence="1">
    <location>
        <begin position="42"/>
        <end position="61"/>
    </location>
</feature>
<feature type="transmembrane region" description="Helical" evidence="1">
    <location>
        <begin position="12"/>
        <end position="30"/>
    </location>
</feature>
<keyword evidence="1" id="KW-0472">Membrane</keyword>
<gene>
    <name evidence="2" type="ORF">FXN65_14265</name>
</gene>
<dbReference type="Pfam" id="PF11391">
    <property type="entry name" value="DUF2798"/>
    <property type="match status" value="1"/>
</dbReference>
<dbReference type="EMBL" id="CP043311">
    <property type="protein sequence ID" value="QEY63164.1"/>
    <property type="molecule type" value="Genomic_DNA"/>
</dbReference>
<name>A0A5J6QKX3_9GAMM</name>